<evidence type="ECO:0000259" key="2">
    <source>
        <dbReference type="Pfam" id="PF07811"/>
    </source>
</evidence>
<keyword evidence="1" id="KW-1133">Transmembrane helix</keyword>
<evidence type="ECO:0000313" key="3">
    <source>
        <dbReference type="EMBL" id="WNG43287.1"/>
    </source>
</evidence>
<evidence type="ECO:0000256" key="1">
    <source>
        <dbReference type="SAM" id="Phobius"/>
    </source>
</evidence>
<accession>A0ABY9WKF9</accession>
<evidence type="ECO:0000313" key="4">
    <source>
        <dbReference type="Proteomes" id="UP001611383"/>
    </source>
</evidence>
<organism evidence="3 4">
    <name type="scientific">Archangium minus</name>
    <dbReference type="NCBI Taxonomy" id="83450"/>
    <lineage>
        <taxon>Bacteria</taxon>
        <taxon>Pseudomonadati</taxon>
        <taxon>Myxococcota</taxon>
        <taxon>Myxococcia</taxon>
        <taxon>Myxococcales</taxon>
        <taxon>Cystobacterineae</taxon>
        <taxon>Archangiaceae</taxon>
        <taxon>Archangium</taxon>
    </lineage>
</organism>
<proteinExistence type="predicted"/>
<dbReference type="Proteomes" id="UP001611383">
    <property type="component" value="Chromosome"/>
</dbReference>
<dbReference type="Pfam" id="PF07811">
    <property type="entry name" value="TadE"/>
    <property type="match status" value="1"/>
</dbReference>
<name>A0ABY9WKF9_9BACT</name>
<keyword evidence="1" id="KW-0472">Membrane</keyword>
<feature type="transmembrane region" description="Helical" evidence="1">
    <location>
        <begin position="29"/>
        <end position="50"/>
    </location>
</feature>
<dbReference type="EMBL" id="CP043494">
    <property type="protein sequence ID" value="WNG43287.1"/>
    <property type="molecule type" value="Genomic_DNA"/>
</dbReference>
<reference evidence="3 4" key="1">
    <citation type="submission" date="2019-08" db="EMBL/GenBank/DDBJ databases">
        <title>Archangium and Cystobacter genomes.</title>
        <authorList>
            <person name="Chen I.-C.K."/>
            <person name="Wielgoss S."/>
        </authorList>
    </citation>
    <scope>NUCLEOTIDE SEQUENCE [LARGE SCALE GENOMIC DNA]</scope>
    <source>
        <strain evidence="3 4">Cbm 6</strain>
    </source>
</reference>
<gene>
    <name evidence="3" type="ORF">F0U60_03650</name>
</gene>
<feature type="domain" description="TadE-like" evidence="2">
    <location>
        <begin position="23"/>
        <end position="65"/>
    </location>
</feature>
<keyword evidence="4" id="KW-1185">Reference proteome</keyword>
<dbReference type="RefSeq" id="WP_395813975.1">
    <property type="nucleotide sequence ID" value="NZ_CP043494.1"/>
</dbReference>
<protein>
    <submittedName>
        <fullName evidence="3">Pilus assembly protein</fullName>
    </submittedName>
</protein>
<keyword evidence="1" id="KW-0812">Transmembrane</keyword>
<sequence>MSTEDCPPQVSTEDCPLQGRESGQASVEAALTLPLVIFLVLGTLQLFMMLQGRIIAEYAAFEAVRAGSRNHGNCVPMVHAALAGLLPSVTPYLGNGGGNPAEKLAEAWAARIGSNPAQPDPKYVPKRGFDVRHDGPIFWLVRESPRGAALAFAGQEDPEFDLPKGDGSEAMRLEVRLIYWYRLRIPFADWVISRMTLAHMGLKNYDAVNPLMPADVKAGWKQEPGTVVNLDPLIRDELLSRVNSRQYVFPIQATYGMRMMTPVRKAFFEQQNCAPAPEGL</sequence>
<dbReference type="InterPro" id="IPR012495">
    <property type="entry name" value="TadE-like_dom"/>
</dbReference>